<proteinExistence type="predicted"/>
<name>A0A1M5R228_9RHOB</name>
<keyword evidence="2" id="KW-1185">Reference proteome</keyword>
<evidence type="ECO:0000313" key="1">
    <source>
        <dbReference type="EMBL" id="SHH20475.1"/>
    </source>
</evidence>
<accession>A0A1M5R228</accession>
<evidence type="ECO:0000313" key="2">
    <source>
        <dbReference type="Proteomes" id="UP000184074"/>
    </source>
</evidence>
<sequence length="133" mass="13850">MSEEISSTSTADLTLNLKIPFTDLGIGGSGSIVFGNDFDPNDGAIWQFVDQLIPDDIGFVLNLSGGDSVGVGGYVATTATVYSHSAPVDVMLPGSTTTSVTAPVTPTGVGYTAHMVFDQVSVVRVFRRAEVFS</sequence>
<dbReference type="EMBL" id="FQXB01000003">
    <property type="protein sequence ID" value="SHH20475.1"/>
    <property type="molecule type" value="Genomic_DNA"/>
</dbReference>
<dbReference type="Proteomes" id="UP000184074">
    <property type="component" value="Unassembled WGS sequence"/>
</dbReference>
<protein>
    <submittedName>
        <fullName evidence="1">Uncharacterized protein</fullName>
    </submittedName>
</protein>
<gene>
    <name evidence="1" type="ORF">SAMN05444003_2465</name>
</gene>
<organism evidence="1 2">
    <name type="scientific">Cognatiyoonia sediminum</name>
    <dbReference type="NCBI Taxonomy" id="1508389"/>
    <lineage>
        <taxon>Bacteria</taxon>
        <taxon>Pseudomonadati</taxon>
        <taxon>Pseudomonadota</taxon>
        <taxon>Alphaproteobacteria</taxon>
        <taxon>Rhodobacterales</taxon>
        <taxon>Paracoccaceae</taxon>
        <taxon>Cognatiyoonia</taxon>
    </lineage>
</organism>
<dbReference type="RefSeq" id="WP_131802809.1">
    <property type="nucleotide sequence ID" value="NZ_FQXB01000003.1"/>
</dbReference>
<dbReference type="AlphaFoldDB" id="A0A1M5R228"/>
<reference evidence="1 2" key="1">
    <citation type="submission" date="2016-11" db="EMBL/GenBank/DDBJ databases">
        <authorList>
            <person name="Jaros S."/>
            <person name="Januszkiewicz K."/>
            <person name="Wedrychowicz H."/>
        </authorList>
    </citation>
    <scope>NUCLEOTIDE SEQUENCE [LARGE SCALE GENOMIC DNA]</scope>
    <source>
        <strain evidence="1 2">DSM 28715</strain>
    </source>
</reference>